<protein>
    <submittedName>
        <fullName evidence="2">Uncharacterized protein</fullName>
    </submittedName>
</protein>
<name>A0A5D2F8R1_GOSDA</name>
<proteinExistence type="predicted"/>
<feature type="region of interest" description="Disordered" evidence="1">
    <location>
        <begin position="1"/>
        <end position="32"/>
    </location>
</feature>
<reference evidence="2 3" key="1">
    <citation type="submission" date="2019-06" db="EMBL/GenBank/DDBJ databases">
        <title>WGS assembly of Gossypium darwinii.</title>
        <authorList>
            <person name="Chen Z.J."/>
            <person name="Sreedasyam A."/>
            <person name="Ando A."/>
            <person name="Song Q."/>
            <person name="De L."/>
            <person name="Hulse-Kemp A."/>
            <person name="Ding M."/>
            <person name="Ye W."/>
            <person name="Kirkbride R."/>
            <person name="Jenkins J."/>
            <person name="Plott C."/>
            <person name="Lovell J."/>
            <person name="Lin Y.-M."/>
            <person name="Vaughn R."/>
            <person name="Liu B."/>
            <person name="Li W."/>
            <person name="Simpson S."/>
            <person name="Scheffler B."/>
            <person name="Saski C."/>
            <person name="Grover C."/>
            <person name="Hu G."/>
            <person name="Conover J."/>
            <person name="Carlson J."/>
            <person name="Shu S."/>
            <person name="Boston L."/>
            <person name="Williams M."/>
            <person name="Peterson D."/>
            <person name="Mcgee K."/>
            <person name="Jones D."/>
            <person name="Wendel J."/>
            <person name="Stelly D."/>
            <person name="Grimwood J."/>
            <person name="Schmutz J."/>
        </authorList>
    </citation>
    <scope>NUCLEOTIDE SEQUENCE [LARGE SCALE GENOMIC DNA]</scope>
    <source>
        <strain evidence="2">1808015.09</strain>
    </source>
</reference>
<gene>
    <name evidence="2" type="ORF">ES288_A09G141100v1</name>
</gene>
<evidence type="ECO:0000256" key="1">
    <source>
        <dbReference type="SAM" id="MobiDB-lite"/>
    </source>
</evidence>
<dbReference type="EMBL" id="CM017696">
    <property type="protein sequence ID" value="TYH02444.1"/>
    <property type="molecule type" value="Genomic_DNA"/>
</dbReference>
<organism evidence="2 3">
    <name type="scientific">Gossypium darwinii</name>
    <name type="common">Darwin's cotton</name>
    <name type="synonym">Gossypium barbadense var. darwinii</name>
    <dbReference type="NCBI Taxonomy" id="34276"/>
    <lineage>
        <taxon>Eukaryota</taxon>
        <taxon>Viridiplantae</taxon>
        <taxon>Streptophyta</taxon>
        <taxon>Embryophyta</taxon>
        <taxon>Tracheophyta</taxon>
        <taxon>Spermatophyta</taxon>
        <taxon>Magnoliopsida</taxon>
        <taxon>eudicotyledons</taxon>
        <taxon>Gunneridae</taxon>
        <taxon>Pentapetalae</taxon>
        <taxon>rosids</taxon>
        <taxon>malvids</taxon>
        <taxon>Malvales</taxon>
        <taxon>Malvaceae</taxon>
        <taxon>Malvoideae</taxon>
        <taxon>Gossypium</taxon>
    </lineage>
</organism>
<keyword evidence="3" id="KW-1185">Reference proteome</keyword>
<sequence>MQIKEAICPKVRSKASKSPLQNSDCDEVSEDSREPKTEVWGVRWRVRELVRRTVRGGGCWRVRRLGLLSGCGATAARARVCQNLV</sequence>
<dbReference type="Proteomes" id="UP000323506">
    <property type="component" value="Chromosome A09"/>
</dbReference>
<dbReference type="AlphaFoldDB" id="A0A5D2F8R1"/>
<evidence type="ECO:0000313" key="2">
    <source>
        <dbReference type="EMBL" id="TYH02444.1"/>
    </source>
</evidence>
<accession>A0A5D2F8R1</accession>
<evidence type="ECO:0000313" key="3">
    <source>
        <dbReference type="Proteomes" id="UP000323506"/>
    </source>
</evidence>